<evidence type="ECO:0000313" key="2">
    <source>
        <dbReference type="Proteomes" id="UP001243330"/>
    </source>
</evidence>
<organism evidence="1 2">
    <name type="scientific">Colletotrichum chrysophilum</name>
    <dbReference type="NCBI Taxonomy" id="1836956"/>
    <lineage>
        <taxon>Eukaryota</taxon>
        <taxon>Fungi</taxon>
        <taxon>Dikarya</taxon>
        <taxon>Ascomycota</taxon>
        <taxon>Pezizomycotina</taxon>
        <taxon>Sordariomycetes</taxon>
        <taxon>Hypocreomycetidae</taxon>
        <taxon>Glomerellales</taxon>
        <taxon>Glomerellaceae</taxon>
        <taxon>Colletotrichum</taxon>
        <taxon>Colletotrichum gloeosporioides species complex</taxon>
    </lineage>
</organism>
<reference evidence="1" key="1">
    <citation type="submission" date="2023-01" db="EMBL/GenBank/DDBJ databases">
        <title>Colletotrichum chrysophilum M932 genome sequence.</title>
        <authorList>
            <person name="Baroncelli R."/>
        </authorList>
    </citation>
    <scope>NUCLEOTIDE SEQUENCE</scope>
    <source>
        <strain evidence="1">M932</strain>
    </source>
</reference>
<evidence type="ECO:0000313" key="1">
    <source>
        <dbReference type="EMBL" id="KAK1843076.1"/>
    </source>
</evidence>
<comment type="caution">
    <text evidence="1">The sequence shown here is derived from an EMBL/GenBank/DDBJ whole genome shotgun (WGS) entry which is preliminary data.</text>
</comment>
<dbReference type="Proteomes" id="UP001243330">
    <property type="component" value="Unassembled WGS sequence"/>
</dbReference>
<gene>
    <name evidence="1" type="ORF">CCHR01_14299</name>
</gene>
<protein>
    <submittedName>
        <fullName evidence="1">Uncharacterized protein</fullName>
    </submittedName>
</protein>
<dbReference type="AlphaFoldDB" id="A0AAD9EFN3"/>
<keyword evidence="2" id="KW-1185">Reference proteome</keyword>
<accession>A0AAD9EFN3</accession>
<dbReference type="EMBL" id="JAQOWY010000378">
    <property type="protein sequence ID" value="KAK1843076.1"/>
    <property type="molecule type" value="Genomic_DNA"/>
</dbReference>
<proteinExistence type="predicted"/>
<name>A0AAD9EFN3_9PEZI</name>
<sequence>MPAQDFHCCCPPAPHLPCATAFVGPQLTSTPPKTPRFTSLQRPRKFRLFPISSIAAPQCPSLPLAFTTIVAYSRYFRALFNRINTRHTSNMADAQVTCSRADDFVIVSRPKGTAFVEARLNDGYNYTDKGWQQILAHLERELSPDKLNDDAVISLETDLRDTTLYKHVPPGIFQSLRVVDIQGLDPATRKVSARDVAIKFNPYKLSSELPATYDHEQIAVLPNSNLDGLWELC</sequence>